<protein>
    <recommendedName>
        <fullName evidence="1">Reverse transcriptase domain-containing protein</fullName>
    </recommendedName>
</protein>
<feature type="domain" description="Reverse transcriptase" evidence="1">
    <location>
        <begin position="9"/>
        <end position="169"/>
    </location>
</feature>
<dbReference type="InterPro" id="IPR000477">
    <property type="entry name" value="RT_dom"/>
</dbReference>
<keyword evidence="3" id="KW-1185">Reference proteome</keyword>
<dbReference type="PANTHER" id="PTHR24559:SF451">
    <property type="entry name" value="REVERSE TRANSCRIPTASE"/>
    <property type="match status" value="1"/>
</dbReference>
<dbReference type="AlphaFoldDB" id="A0A6H5HJR5"/>
<dbReference type="Proteomes" id="UP000479000">
    <property type="component" value="Unassembled WGS sequence"/>
</dbReference>
<reference evidence="2 3" key="1">
    <citation type="submission" date="2020-02" db="EMBL/GenBank/DDBJ databases">
        <authorList>
            <person name="Ferguson B K."/>
        </authorList>
    </citation>
    <scope>NUCLEOTIDE SEQUENCE [LARGE SCALE GENOMIC DNA]</scope>
</reference>
<dbReference type="InterPro" id="IPR053134">
    <property type="entry name" value="RNA-dir_DNA_polymerase"/>
</dbReference>
<dbReference type="Gene3D" id="3.30.70.270">
    <property type="match status" value="1"/>
</dbReference>
<dbReference type="PROSITE" id="PS50878">
    <property type="entry name" value="RT_POL"/>
    <property type="match status" value="1"/>
</dbReference>
<gene>
    <name evidence="2" type="ORF">NTEN_LOCUS20442</name>
</gene>
<evidence type="ECO:0000259" key="1">
    <source>
        <dbReference type="PROSITE" id="PS50878"/>
    </source>
</evidence>
<dbReference type="InterPro" id="IPR043502">
    <property type="entry name" value="DNA/RNA_pol_sf"/>
</dbReference>
<dbReference type="OrthoDB" id="6626205at2759"/>
<feature type="non-terminal residue" evidence="2">
    <location>
        <position position="169"/>
    </location>
</feature>
<dbReference type="Pfam" id="PF00078">
    <property type="entry name" value="RVT_1"/>
    <property type="match status" value="1"/>
</dbReference>
<proteinExistence type="predicted"/>
<name>A0A6H5HJR5_9HEMI</name>
<sequence length="169" mass="19479">MKSILDQLLSDGVIEPVSTSSASPCFLVPKKSSSADSWRLVVDYREVNKNLEYLQYPVPPLEAAFTHLKAAKYFTVIDLNSAYHQILLTPQSRRITAFQCEFGTFAYRKLPFGINKGGQVLSKLMDSLFADIRYEFCFYYFDDVFIFSETYEQHIEHIHEVLGRLQSAR</sequence>
<dbReference type="SUPFAM" id="SSF56672">
    <property type="entry name" value="DNA/RNA polymerases"/>
    <property type="match status" value="1"/>
</dbReference>
<dbReference type="CDD" id="cd01647">
    <property type="entry name" value="RT_LTR"/>
    <property type="match status" value="1"/>
</dbReference>
<organism evidence="2 3">
    <name type="scientific">Nesidiocoris tenuis</name>
    <dbReference type="NCBI Taxonomy" id="355587"/>
    <lineage>
        <taxon>Eukaryota</taxon>
        <taxon>Metazoa</taxon>
        <taxon>Ecdysozoa</taxon>
        <taxon>Arthropoda</taxon>
        <taxon>Hexapoda</taxon>
        <taxon>Insecta</taxon>
        <taxon>Pterygota</taxon>
        <taxon>Neoptera</taxon>
        <taxon>Paraneoptera</taxon>
        <taxon>Hemiptera</taxon>
        <taxon>Heteroptera</taxon>
        <taxon>Panheteroptera</taxon>
        <taxon>Cimicomorpha</taxon>
        <taxon>Miridae</taxon>
        <taxon>Dicyphina</taxon>
        <taxon>Nesidiocoris</taxon>
    </lineage>
</organism>
<dbReference type="EMBL" id="CADCXU010030050">
    <property type="protein sequence ID" value="CAB0016161.1"/>
    <property type="molecule type" value="Genomic_DNA"/>
</dbReference>
<dbReference type="PANTHER" id="PTHR24559">
    <property type="entry name" value="TRANSPOSON TY3-I GAG-POL POLYPROTEIN"/>
    <property type="match status" value="1"/>
</dbReference>
<dbReference type="Gene3D" id="3.10.10.10">
    <property type="entry name" value="HIV Type 1 Reverse Transcriptase, subunit A, domain 1"/>
    <property type="match status" value="1"/>
</dbReference>
<dbReference type="InterPro" id="IPR043128">
    <property type="entry name" value="Rev_trsase/Diguanyl_cyclase"/>
</dbReference>
<evidence type="ECO:0000313" key="3">
    <source>
        <dbReference type="Proteomes" id="UP000479000"/>
    </source>
</evidence>
<evidence type="ECO:0000313" key="2">
    <source>
        <dbReference type="EMBL" id="CAB0016161.1"/>
    </source>
</evidence>
<dbReference type="GO" id="GO:0071897">
    <property type="term" value="P:DNA biosynthetic process"/>
    <property type="evidence" value="ECO:0007669"/>
    <property type="project" value="UniProtKB-ARBA"/>
</dbReference>
<accession>A0A6H5HJR5</accession>